<evidence type="ECO:0000313" key="1">
    <source>
        <dbReference type="EMBL" id="OGG36771.1"/>
    </source>
</evidence>
<dbReference type="EMBL" id="MFKH01000016">
    <property type="protein sequence ID" value="OGG36771.1"/>
    <property type="molecule type" value="Genomic_DNA"/>
</dbReference>
<sequence>MEVTIMNQEELKSEIQKKLTEMGFENILLRELDENTLIVLFNAKEITSFKEELSGWIYSGIYLDHSNERQYRIDFRKVI</sequence>
<reference evidence="1 2" key="1">
    <citation type="journal article" date="2016" name="Nat. Commun.">
        <title>Thousands of microbial genomes shed light on interconnected biogeochemical processes in an aquifer system.</title>
        <authorList>
            <person name="Anantharaman K."/>
            <person name="Brown C.T."/>
            <person name="Hug L.A."/>
            <person name="Sharon I."/>
            <person name="Castelle C.J."/>
            <person name="Probst A.J."/>
            <person name="Thomas B.C."/>
            <person name="Singh A."/>
            <person name="Wilkins M.J."/>
            <person name="Karaoz U."/>
            <person name="Brodie E.L."/>
            <person name="Williams K.H."/>
            <person name="Hubbard S.S."/>
            <person name="Banfield J.F."/>
        </authorList>
    </citation>
    <scope>NUCLEOTIDE SEQUENCE [LARGE SCALE GENOMIC DNA]</scope>
</reference>
<name>A0A1F6BIL8_9BACT</name>
<gene>
    <name evidence="1" type="ORF">A2110_01010</name>
</gene>
<accession>A0A1F6BIL8</accession>
<evidence type="ECO:0000313" key="2">
    <source>
        <dbReference type="Proteomes" id="UP000176273"/>
    </source>
</evidence>
<organism evidence="1 2">
    <name type="scientific">Candidatus Jorgensenbacteria bacterium GWA1_54_12</name>
    <dbReference type="NCBI Taxonomy" id="1798468"/>
    <lineage>
        <taxon>Bacteria</taxon>
        <taxon>Candidatus Joergenseniibacteriota</taxon>
    </lineage>
</organism>
<dbReference type="AlphaFoldDB" id="A0A1F6BIL8"/>
<comment type="caution">
    <text evidence="1">The sequence shown here is derived from an EMBL/GenBank/DDBJ whole genome shotgun (WGS) entry which is preliminary data.</text>
</comment>
<protein>
    <submittedName>
        <fullName evidence="1">Uncharacterized protein</fullName>
    </submittedName>
</protein>
<dbReference type="Proteomes" id="UP000176273">
    <property type="component" value="Unassembled WGS sequence"/>
</dbReference>
<proteinExistence type="predicted"/>
<dbReference type="STRING" id="1798468.A2110_01010"/>